<dbReference type="InterPro" id="IPR027304">
    <property type="entry name" value="Trigger_fact/SurA_dom_sf"/>
</dbReference>
<dbReference type="SUPFAM" id="SSF109998">
    <property type="entry name" value="Triger factor/SurA peptide-binding domain-like"/>
    <property type="match status" value="1"/>
</dbReference>
<feature type="domain" description="PpiC" evidence="3">
    <location>
        <begin position="189"/>
        <end position="292"/>
    </location>
</feature>
<organism evidence="4 5">
    <name type="scientific">Candidatus Abzuiibacterium crystallinum</name>
    <dbReference type="NCBI Taxonomy" id="1974748"/>
    <lineage>
        <taxon>Bacteria</taxon>
        <taxon>Pseudomonadati</taxon>
        <taxon>Candidatus Omnitrophota</taxon>
        <taxon>Candidatus Abzuiibacterium</taxon>
    </lineage>
</organism>
<evidence type="ECO:0000256" key="2">
    <source>
        <dbReference type="SAM" id="Phobius"/>
    </source>
</evidence>
<evidence type="ECO:0000313" key="5">
    <source>
        <dbReference type="Proteomes" id="UP000230859"/>
    </source>
</evidence>
<sequence>MKLTKFVSQSSLDWIIVLAGGLCLLCIAFPLRLTHAGEQLLDRVVAVVNQEPITQSEVETMMRPIETQLSQAYQGQELAVQIEKTRQQLLSQIIEDKLVLQEAKRLGVEVSEAEVDGKLKEFQRQFGSEANFNRMLEEQGADIKLIRKRLREQLMMQKLHYIQVQRRVVVSPVEITSFYEEHPDLFNEKEKVKVWVVTLSKSDEAARKGIMDEAAKGKAYQALKRLQAGEDFEMVAKQMSQDSHAEKGGLIGYVAKGDMIGTIDDVIFSLPNGTVTDILQTERGYHIFKVDDRRPPKTLALDEARDKIHDILYEKKANVRFEEWMEELKKSAFISLR</sequence>
<dbReference type="AlphaFoldDB" id="A0A2H0LN58"/>
<dbReference type="Pfam" id="PF13624">
    <property type="entry name" value="SurA_N_3"/>
    <property type="match status" value="1"/>
</dbReference>
<dbReference type="Pfam" id="PF13145">
    <property type="entry name" value="Rotamase_2"/>
    <property type="match status" value="1"/>
</dbReference>
<evidence type="ECO:0000313" key="4">
    <source>
        <dbReference type="EMBL" id="PIQ85870.1"/>
    </source>
</evidence>
<keyword evidence="2" id="KW-0472">Membrane</keyword>
<dbReference type="Gene3D" id="3.10.50.40">
    <property type="match status" value="1"/>
</dbReference>
<dbReference type="InterPro" id="IPR000297">
    <property type="entry name" value="PPIase_PpiC"/>
</dbReference>
<feature type="transmembrane region" description="Helical" evidence="2">
    <location>
        <begin position="12"/>
        <end position="31"/>
    </location>
</feature>
<dbReference type="SUPFAM" id="SSF54534">
    <property type="entry name" value="FKBP-like"/>
    <property type="match status" value="1"/>
</dbReference>
<dbReference type="Proteomes" id="UP000230859">
    <property type="component" value="Unassembled WGS sequence"/>
</dbReference>
<dbReference type="EMBL" id="PCVY01000058">
    <property type="protein sequence ID" value="PIQ85870.1"/>
    <property type="molecule type" value="Genomic_DNA"/>
</dbReference>
<dbReference type="InterPro" id="IPR050245">
    <property type="entry name" value="PrsA_foldase"/>
</dbReference>
<name>A0A2H0LN58_9BACT</name>
<dbReference type="PANTHER" id="PTHR47245:SF2">
    <property type="entry name" value="PEPTIDYL-PROLYL CIS-TRANS ISOMERASE HP_0175-RELATED"/>
    <property type="match status" value="1"/>
</dbReference>
<reference evidence="4 5" key="1">
    <citation type="submission" date="2017-09" db="EMBL/GenBank/DDBJ databases">
        <title>Depth-based differentiation of microbial function through sediment-hosted aquifers and enrichment of novel symbionts in the deep terrestrial subsurface.</title>
        <authorList>
            <person name="Probst A.J."/>
            <person name="Ladd B."/>
            <person name="Jarett J.K."/>
            <person name="Geller-Mcgrath D.E."/>
            <person name="Sieber C.M."/>
            <person name="Emerson J.B."/>
            <person name="Anantharaman K."/>
            <person name="Thomas B.C."/>
            <person name="Malmstrom R."/>
            <person name="Stieglmeier M."/>
            <person name="Klingl A."/>
            <person name="Woyke T."/>
            <person name="Ryan C.M."/>
            <person name="Banfield J.F."/>
        </authorList>
    </citation>
    <scope>NUCLEOTIDE SEQUENCE [LARGE SCALE GENOMIC DNA]</scope>
    <source>
        <strain evidence="4">CG11_big_fil_rev_8_21_14_0_20_45_26</strain>
    </source>
</reference>
<dbReference type="GO" id="GO:0003755">
    <property type="term" value="F:peptidyl-prolyl cis-trans isomerase activity"/>
    <property type="evidence" value="ECO:0007669"/>
    <property type="project" value="UniProtKB-KW"/>
</dbReference>
<accession>A0A2H0LN58</accession>
<comment type="caution">
    <text evidence="4">The sequence shown here is derived from an EMBL/GenBank/DDBJ whole genome shotgun (WGS) entry which is preliminary data.</text>
</comment>
<keyword evidence="2" id="KW-0812">Transmembrane</keyword>
<keyword evidence="1" id="KW-0697">Rotamase</keyword>
<gene>
    <name evidence="4" type="ORF">COV74_06780</name>
</gene>
<protein>
    <recommendedName>
        <fullName evidence="3">PpiC domain-containing protein</fullName>
    </recommendedName>
</protein>
<proteinExistence type="predicted"/>
<keyword evidence="1" id="KW-0413">Isomerase</keyword>
<keyword evidence="2" id="KW-1133">Transmembrane helix</keyword>
<dbReference type="Gene3D" id="1.10.4030.10">
    <property type="entry name" value="Porin chaperone SurA, peptide-binding domain"/>
    <property type="match status" value="1"/>
</dbReference>
<evidence type="ECO:0000256" key="1">
    <source>
        <dbReference type="PROSITE-ProRule" id="PRU00278"/>
    </source>
</evidence>
<dbReference type="InterPro" id="IPR046357">
    <property type="entry name" value="PPIase_dom_sf"/>
</dbReference>
<dbReference type="PROSITE" id="PS50198">
    <property type="entry name" value="PPIC_PPIASE_2"/>
    <property type="match status" value="1"/>
</dbReference>
<dbReference type="PANTHER" id="PTHR47245">
    <property type="entry name" value="PEPTIDYLPROLYL ISOMERASE"/>
    <property type="match status" value="1"/>
</dbReference>
<evidence type="ECO:0000259" key="3">
    <source>
        <dbReference type="PROSITE" id="PS50198"/>
    </source>
</evidence>